<dbReference type="RefSeq" id="WP_014359083.1">
    <property type="nucleotide sequence ID" value="NC_016906.1"/>
</dbReference>
<keyword evidence="8" id="KW-0547">Nucleotide-binding</keyword>
<feature type="transmembrane region" description="Helical" evidence="15">
    <location>
        <begin position="20"/>
        <end position="39"/>
    </location>
</feature>
<evidence type="ECO:0000256" key="7">
    <source>
        <dbReference type="ARBA" id="ARBA00022692"/>
    </source>
</evidence>
<reference evidence="17 18" key="1">
    <citation type="journal article" date="2012" name="Appl. Environ. Microbiol.">
        <title>Involvement of two latex-clearing proteins during rubber degradation and insights into the subsequent degradation pathway revealed by the genome sequence of Gordonia polyisoprenivorans strain VH2.</title>
        <authorList>
            <person name="Hiessl S."/>
            <person name="Schuldes J."/>
            <person name="Thurmer A."/>
            <person name="Halbsguth T."/>
            <person name="Broker D."/>
            <person name="Angelov A."/>
            <person name="Liebl W."/>
            <person name="Daniel R."/>
            <person name="Steinbuchel A."/>
        </authorList>
    </citation>
    <scope>NUCLEOTIDE SEQUENCE [LARGE SCALE GENOMIC DNA]</scope>
    <source>
        <strain evidence="18">DSM 44266 / VH2</strain>
    </source>
</reference>
<protein>
    <recommendedName>
        <fullName evidence="4">non-specific protein-tyrosine kinase</fullName>
        <ecNumber evidence="4">2.7.10.2</ecNumber>
    </recommendedName>
</protein>
<dbReference type="SUPFAM" id="SSF52540">
    <property type="entry name" value="P-loop containing nucleoside triphosphate hydrolases"/>
    <property type="match status" value="1"/>
</dbReference>
<dbReference type="HOGENOM" id="CLU_009912_4_1_11"/>
<dbReference type="Proteomes" id="UP000009154">
    <property type="component" value="Chromosome"/>
</dbReference>
<dbReference type="STRING" id="1112204.GPOL_c11200"/>
<keyword evidence="12 15" id="KW-0472">Membrane</keyword>
<sequence>MSAGRLSIRGIGSVFRRGWWLVALISAVSCVGALLFSLASERIYESSVSLYVTAAGDESAAAVYQGSLAAQQRAVSYAELVKSDVVVNDAIKRSGLNISTSEARARLESVAQPDTVLLKITAKSGVPGDAAALANGAANSMVNYVRVLEQPSEGSAALAKLTIVSPASVSDTPVSPNVSRNLGVAVLAGLLIGACVVVLRERFDSRFRSVSEIEQAVGSSVLGAIPSSDVVSSVGVLDFSSGGDSVCESFRHVRTNLEFANIDSEVRKILVSSPSASDGKSTTSSNLAAVLAENGSSVVLVDGDLRRPSIASRFPVNGDVGFTDFLRGDASLGSLIQASGVENLSILSAGKLPPNPAEVVSSQRAETCLAELGQMFDYVLVDSPPIMPVSDSVILSKFVDGVVLVVRSGVSKRVEVERTLRQLEIARVRVLGVVANDTARSDQVYGYAHYSGYSQVASQRLD</sequence>
<feature type="domain" description="Polysaccharide chain length determinant N-terminal" evidence="16">
    <location>
        <begin position="6"/>
        <end position="92"/>
    </location>
</feature>
<evidence type="ECO:0000256" key="4">
    <source>
        <dbReference type="ARBA" id="ARBA00011903"/>
    </source>
</evidence>
<dbReference type="GO" id="GO:0005886">
    <property type="term" value="C:plasma membrane"/>
    <property type="evidence" value="ECO:0007669"/>
    <property type="project" value="UniProtKB-SubCell"/>
</dbReference>
<evidence type="ECO:0000256" key="1">
    <source>
        <dbReference type="ARBA" id="ARBA00004651"/>
    </source>
</evidence>
<keyword evidence="11 15" id="KW-1133">Transmembrane helix</keyword>
<evidence type="ECO:0000256" key="6">
    <source>
        <dbReference type="ARBA" id="ARBA00022679"/>
    </source>
</evidence>
<keyword evidence="7 15" id="KW-0812">Transmembrane</keyword>
<keyword evidence="5" id="KW-1003">Cell membrane</keyword>
<keyword evidence="18" id="KW-1185">Reference proteome</keyword>
<organism evidence="17 18">
    <name type="scientific">Gordonia polyisoprenivorans (strain DSM 44266 / VH2)</name>
    <dbReference type="NCBI Taxonomy" id="1112204"/>
    <lineage>
        <taxon>Bacteria</taxon>
        <taxon>Bacillati</taxon>
        <taxon>Actinomycetota</taxon>
        <taxon>Actinomycetes</taxon>
        <taxon>Mycobacteriales</taxon>
        <taxon>Gordoniaceae</taxon>
        <taxon>Gordonia</taxon>
    </lineage>
</organism>
<dbReference type="InterPro" id="IPR005702">
    <property type="entry name" value="Wzc-like_C"/>
</dbReference>
<dbReference type="InterPro" id="IPR027417">
    <property type="entry name" value="P-loop_NTPase"/>
</dbReference>
<evidence type="ECO:0000256" key="9">
    <source>
        <dbReference type="ARBA" id="ARBA00022777"/>
    </source>
</evidence>
<accession>H6N1H1</accession>
<dbReference type="GO" id="GO:0004715">
    <property type="term" value="F:non-membrane spanning protein tyrosine kinase activity"/>
    <property type="evidence" value="ECO:0007669"/>
    <property type="project" value="UniProtKB-EC"/>
</dbReference>
<evidence type="ECO:0000259" key="16">
    <source>
        <dbReference type="Pfam" id="PF02706"/>
    </source>
</evidence>
<dbReference type="GeneID" id="90162179"/>
<evidence type="ECO:0000256" key="11">
    <source>
        <dbReference type="ARBA" id="ARBA00022989"/>
    </source>
</evidence>
<dbReference type="KEGG" id="gpo:GPOL_c11200"/>
<dbReference type="PANTHER" id="PTHR32309">
    <property type="entry name" value="TYROSINE-PROTEIN KINASE"/>
    <property type="match status" value="1"/>
</dbReference>
<keyword evidence="10" id="KW-0067">ATP-binding</keyword>
<evidence type="ECO:0000256" key="3">
    <source>
        <dbReference type="ARBA" id="ARBA00007316"/>
    </source>
</evidence>
<dbReference type="eggNOG" id="COG0489">
    <property type="taxonomic scope" value="Bacteria"/>
</dbReference>
<dbReference type="EMBL" id="CP003119">
    <property type="protein sequence ID" value="AFA72182.1"/>
    <property type="molecule type" value="Genomic_DNA"/>
</dbReference>
<name>H6N1H1_GORPV</name>
<evidence type="ECO:0000256" key="12">
    <source>
        <dbReference type="ARBA" id="ARBA00023136"/>
    </source>
</evidence>
<dbReference type="PANTHER" id="PTHR32309:SF13">
    <property type="entry name" value="FERRIC ENTEROBACTIN TRANSPORT PROTEIN FEPE"/>
    <property type="match status" value="1"/>
</dbReference>
<evidence type="ECO:0000256" key="5">
    <source>
        <dbReference type="ARBA" id="ARBA00022475"/>
    </source>
</evidence>
<dbReference type="PROSITE" id="PS51257">
    <property type="entry name" value="PROKAR_LIPOPROTEIN"/>
    <property type="match status" value="1"/>
</dbReference>
<dbReference type="GO" id="GO:0005524">
    <property type="term" value="F:ATP binding"/>
    <property type="evidence" value="ECO:0007669"/>
    <property type="project" value="UniProtKB-KW"/>
</dbReference>
<evidence type="ECO:0000256" key="10">
    <source>
        <dbReference type="ARBA" id="ARBA00022840"/>
    </source>
</evidence>
<dbReference type="Pfam" id="PF10609">
    <property type="entry name" value="ParA"/>
    <property type="match status" value="1"/>
</dbReference>
<gene>
    <name evidence="17" type="ordered locus">GPOL_c11200</name>
</gene>
<proteinExistence type="inferred from homology"/>
<dbReference type="InterPro" id="IPR003856">
    <property type="entry name" value="LPS_length_determ_N"/>
</dbReference>
<dbReference type="eggNOG" id="COG3944">
    <property type="taxonomic scope" value="Bacteria"/>
</dbReference>
<keyword evidence="9" id="KW-0418">Kinase</keyword>
<dbReference type="GO" id="GO:0042802">
    <property type="term" value="F:identical protein binding"/>
    <property type="evidence" value="ECO:0007669"/>
    <property type="project" value="UniProtKB-ARBA"/>
</dbReference>
<evidence type="ECO:0000313" key="17">
    <source>
        <dbReference type="EMBL" id="AFA72182.1"/>
    </source>
</evidence>
<evidence type="ECO:0000256" key="14">
    <source>
        <dbReference type="ARBA" id="ARBA00051245"/>
    </source>
</evidence>
<dbReference type="NCBIfam" id="TIGR01007">
    <property type="entry name" value="eps_fam"/>
    <property type="match status" value="1"/>
</dbReference>
<dbReference type="Gene3D" id="3.40.50.300">
    <property type="entry name" value="P-loop containing nucleotide triphosphate hydrolases"/>
    <property type="match status" value="1"/>
</dbReference>
<evidence type="ECO:0000256" key="15">
    <source>
        <dbReference type="SAM" id="Phobius"/>
    </source>
</evidence>
<comment type="catalytic activity">
    <reaction evidence="14">
        <text>L-tyrosyl-[protein] + ATP = O-phospho-L-tyrosyl-[protein] + ADP + H(+)</text>
        <dbReference type="Rhea" id="RHEA:10596"/>
        <dbReference type="Rhea" id="RHEA-COMP:10136"/>
        <dbReference type="Rhea" id="RHEA-COMP:20101"/>
        <dbReference type="ChEBI" id="CHEBI:15378"/>
        <dbReference type="ChEBI" id="CHEBI:30616"/>
        <dbReference type="ChEBI" id="CHEBI:46858"/>
        <dbReference type="ChEBI" id="CHEBI:61978"/>
        <dbReference type="ChEBI" id="CHEBI:456216"/>
        <dbReference type="EC" id="2.7.10.2"/>
    </reaction>
</comment>
<dbReference type="InterPro" id="IPR033756">
    <property type="entry name" value="YlxH/NBP35"/>
</dbReference>
<dbReference type="EC" id="2.7.10.2" evidence="4"/>
<comment type="subcellular location">
    <subcellularLocation>
        <location evidence="1">Cell membrane</location>
        <topology evidence="1">Multi-pass membrane protein</topology>
    </subcellularLocation>
</comment>
<dbReference type="CDD" id="cd05387">
    <property type="entry name" value="BY-kinase"/>
    <property type="match status" value="1"/>
</dbReference>
<dbReference type="Pfam" id="PF02706">
    <property type="entry name" value="Wzz"/>
    <property type="match status" value="1"/>
</dbReference>
<dbReference type="AlphaFoldDB" id="H6N1H1"/>
<evidence type="ECO:0000256" key="13">
    <source>
        <dbReference type="ARBA" id="ARBA00023137"/>
    </source>
</evidence>
<comment type="similarity">
    <text evidence="3">Belongs to the CpsD/CapB family.</text>
</comment>
<comment type="similarity">
    <text evidence="2">Belongs to the CpsC/CapA family.</text>
</comment>
<dbReference type="FunFam" id="3.40.50.300:FF:000527">
    <property type="entry name" value="Tyrosine-protein kinase etk"/>
    <property type="match status" value="1"/>
</dbReference>
<keyword evidence="13" id="KW-0829">Tyrosine-protein kinase</keyword>
<evidence type="ECO:0000313" key="18">
    <source>
        <dbReference type="Proteomes" id="UP000009154"/>
    </source>
</evidence>
<keyword evidence="6" id="KW-0808">Transferase</keyword>
<evidence type="ECO:0000256" key="2">
    <source>
        <dbReference type="ARBA" id="ARBA00006683"/>
    </source>
</evidence>
<evidence type="ECO:0000256" key="8">
    <source>
        <dbReference type="ARBA" id="ARBA00022741"/>
    </source>
</evidence>
<dbReference type="InterPro" id="IPR050445">
    <property type="entry name" value="Bact_polysacc_biosynth/exp"/>
</dbReference>